<evidence type="ECO:0000313" key="8">
    <source>
        <dbReference type="EMBL" id="KAA6301475.1"/>
    </source>
</evidence>
<dbReference type="Pfam" id="PF07980">
    <property type="entry name" value="SusD_RagB"/>
    <property type="match status" value="1"/>
</dbReference>
<sequence>MKPIIKNIVITFFILFTCTSCEDYFDTVPSDTLSLDMVFASRSLTYGWLANVYSYLPDETEQINSGGEDETTGIWIPASLEAKLHWGQCKSNLINGGTYYPSTEYVVNMWKAYYRGIQKANVYMSRIDDCTDMLEADRIRTKAEARALRAIFYFNLFKIYGPFVNIEDAVFDPEVSAKDMQLSRSSVDECVQYMIDELDALLEANELASHFESGKFNVQFAGNITKEVIEAVRSKVLLYAASYLFNGDPYYKDLKNKDGKNLFPASRDQQKWEKARKAAKDFMDNNPLFRLVYRDVAATPVSSVTASCPFNSVNEAILGRQTNEEMIFIRTSNKWSIRDYAMIPKHTGIQDAQNGGGGLSVPLQMVDLYFTDKGLRIEDDPDYFTYTNDEEDKFARSMTSNEQYKDKYSGYTYFTPGGSRIMKQFYNREPRFYMSFTFQFRQWDFDKARTYYTDFSLNGNSGTAKNGHDYPKSGMLARKKMKTGDAPYDIYIRLAEIYLNYAEASNECGDIGEAIKYVNKIRARAGVAEYKGLGTDATPTDARGEARIEIPLTYESVTNVIRRERLIELAYESQHYYDVRRWGVAGMGQGDGWVYPSYHKGGEGGKMLGFDVQVDMSPEIPGNNAYHFYKKVEWETRVFSEKMNLFPIPQVEINVNPAVVQNTGWSAVN</sequence>
<name>A0A5M8NZA3_9BACT</name>
<dbReference type="Pfam" id="PF14322">
    <property type="entry name" value="SusD-like_3"/>
    <property type="match status" value="1"/>
</dbReference>
<proteinExistence type="inferred from homology"/>
<feature type="domain" description="RagB/SusD" evidence="6">
    <location>
        <begin position="326"/>
        <end position="665"/>
    </location>
</feature>
<dbReference type="AlphaFoldDB" id="A0A5M8NZA3"/>
<evidence type="ECO:0000256" key="3">
    <source>
        <dbReference type="ARBA" id="ARBA00022729"/>
    </source>
</evidence>
<protein>
    <submittedName>
        <fullName evidence="8">RagB/SusD family nutrient uptake outer membrane protein</fullName>
    </submittedName>
</protein>
<gene>
    <name evidence="8" type="ORF">EZS26_002349</name>
</gene>
<dbReference type="EMBL" id="SNRX01000018">
    <property type="protein sequence ID" value="KAA6301475.1"/>
    <property type="molecule type" value="Genomic_DNA"/>
</dbReference>
<evidence type="ECO:0000256" key="1">
    <source>
        <dbReference type="ARBA" id="ARBA00004442"/>
    </source>
</evidence>
<reference evidence="8 9" key="1">
    <citation type="submission" date="2019-03" db="EMBL/GenBank/DDBJ databases">
        <title>Single cell metagenomics reveals metabolic interactions within the superorganism composed of flagellate Streblomastix strix and complex community of Bacteroidetes bacteria on its surface.</title>
        <authorList>
            <person name="Treitli S.C."/>
            <person name="Kolisko M."/>
            <person name="Husnik F."/>
            <person name="Keeling P."/>
            <person name="Hampl V."/>
        </authorList>
    </citation>
    <scope>NUCLEOTIDE SEQUENCE [LARGE SCALE GENOMIC DNA]</scope>
    <source>
        <strain evidence="8">St1</strain>
    </source>
</reference>
<keyword evidence="5" id="KW-0998">Cell outer membrane</keyword>
<keyword evidence="3" id="KW-0732">Signal</keyword>
<evidence type="ECO:0000256" key="2">
    <source>
        <dbReference type="ARBA" id="ARBA00006275"/>
    </source>
</evidence>
<dbReference type="SUPFAM" id="SSF48452">
    <property type="entry name" value="TPR-like"/>
    <property type="match status" value="1"/>
</dbReference>
<keyword evidence="4" id="KW-0472">Membrane</keyword>
<dbReference type="InterPro" id="IPR012944">
    <property type="entry name" value="SusD_RagB_dom"/>
</dbReference>
<dbReference type="Proteomes" id="UP000324575">
    <property type="component" value="Unassembled WGS sequence"/>
</dbReference>
<evidence type="ECO:0000259" key="6">
    <source>
        <dbReference type="Pfam" id="PF07980"/>
    </source>
</evidence>
<accession>A0A5M8NZA3</accession>
<organism evidence="8 9">
    <name type="scientific">Candidatus Ordinivivax streblomastigis</name>
    <dbReference type="NCBI Taxonomy" id="2540710"/>
    <lineage>
        <taxon>Bacteria</taxon>
        <taxon>Pseudomonadati</taxon>
        <taxon>Bacteroidota</taxon>
        <taxon>Bacteroidia</taxon>
        <taxon>Bacteroidales</taxon>
        <taxon>Candidatus Ordinivivax</taxon>
    </lineage>
</organism>
<evidence type="ECO:0000313" key="9">
    <source>
        <dbReference type="Proteomes" id="UP000324575"/>
    </source>
</evidence>
<dbReference type="InterPro" id="IPR011990">
    <property type="entry name" value="TPR-like_helical_dom_sf"/>
</dbReference>
<evidence type="ECO:0000259" key="7">
    <source>
        <dbReference type="Pfam" id="PF14322"/>
    </source>
</evidence>
<evidence type="ECO:0000256" key="5">
    <source>
        <dbReference type="ARBA" id="ARBA00023237"/>
    </source>
</evidence>
<dbReference type="GO" id="GO:0009279">
    <property type="term" value="C:cell outer membrane"/>
    <property type="evidence" value="ECO:0007669"/>
    <property type="project" value="UniProtKB-SubCell"/>
</dbReference>
<feature type="domain" description="SusD-like N-terminal" evidence="7">
    <location>
        <begin position="84"/>
        <end position="198"/>
    </location>
</feature>
<dbReference type="InterPro" id="IPR033985">
    <property type="entry name" value="SusD-like_N"/>
</dbReference>
<evidence type="ECO:0000256" key="4">
    <source>
        <dbReference type="ARBA" id="ARBA00023136"/>
    </source>
</evidence>
<dbReference type="Gene3D" id="1.25.40.390">
    <property type="match status" value="1"/>
</dbReference>
<comment type="caution">
    <text evidence="8">The sequence shown here is derived from an EMBL/GenBank/DDBJ whole genome shotgun (WGS) entry which is preliminary data.</text>
</comment>
<comment type="similarity">
    <text evidence="2">Belongs to the SusD family.</text>
</comment>
<comment type="subcellular location">
    <subcellularLocation>
        <location evidence="1">Cell outer membrane</location>
    </subcellularLocation>
</comment>